<dbReference type="GO" id="GO:0005615">
    <property type="term" value="C:extracellular space"/>
    <property type="evidence" value="ECO:0007669"/>
    <property type="project" value="InterPro"/>
</dbReference>
<dbReference type="Gene3D" id="2.30.39.10">
    <property type="entry name" value="Alpha-1-antitrypsin, domain 1"/>
    <property type="match status" value="1"/>
</dbReference>
<name>A0A0E9Y1W1_AMBAM</name>
<dbReference type="PANTHER" id="PTHR11461:SF211">
    <property type="entry name" value="GH10112P-RELATED"/>
    <property type="match status" value="1"/>
</dbReference>
<evidence type="ECO:0000256" key="8">
    <source>
        <dbReference type="SAM" id="MobiDB-lite"/>
    </source>
</evidence>
<dbReference type="Gene3D" id="3.30.497.10">
    <property type="entry name" value="Antithrombin, subunit I, domain 2"/>
    <property type="match status" value="1"/>
</dbReference>
<evidence type="ECO:0000313" key="10">
    <source>
        <dbReference type="EMBL" id="JAI08692.1"/>
    </source>
</evidence>
<evidence type="ECO:0000256" key="5">
    <source>
        <dbReference type="ARBA" id="ARBA00022900"/>
    </source>
</evidence>
<feature type="compositionally biased region" description="Low complexity" evidence="8">
    <location>
        <begin position="90"/>
        <end position="103"/>
    </location>
</feature>
<organism evidence="10">
    <name type="scientific">Amblyomma americanum</name>
    <name type="common">Lone star tick</name>
    <dbReference type="NCBI Taxonomy" id="6943"/>
    <lineage>
        <taxon>Eukaryota</taxon>
        <taxon>Metazoa</taxon>
        <taxon>Ecdysozoa</taxon>
        <taxon>Arthropoda</taxon>
        <taxon>Chelicerata</taxon>
        <taxon>Arachnida</taxon>
        <taxon>Acari</taxon>
        <taxon>Parasitiformes</taxon>
        <taxon>Ixodida</taxon>
        <taxon>Ixodoidea</taxon>
        <taxon>Ixodidae</taxon>
        <taxon>Amblyomminae</taxon>
        <taxon>Amblyomma</taxon>
    </lineage>
</organism>
<keyword evidence="3" id="KW-0964">Secreted</keyword>
<keyword evidence="5" id="KW-0722">Serine protease inhibitor</keyword>
<evidence type="ECO:0000259" key="9">
    <source>
        <dbReference type="SMART" id="SM00093"/>
    </source>
</evidence>
<dbReference type="InterPro" id="IPR042178">
    <property type="entry name" value="Serpin_sf_1"/>
</dbReference>
<feature type="compositionally biased region" description="Pro residues" evidence="8">
    <location>
        <begin position="119"/>
        <end position="130"/>
    </location>
</feature>
<dbReference type="InterPro" id="IPR042185">
    <property type="entry name" value="Serpin_sf_2"/>
</dbReference>
<proteinExistence type="inferred from homology"/>
<accession>A0A0E9Y1W1</accession>
<dbReference type="CDD" id="cd00172">
    <property type="entry name" value="serpin"/>
    <property type="match status" value="1"/>
</dbReference>
<evidence type="ECO:0000256" key="7">
    <source>
        <dbReference type="RuleBase" id="RU000411"/>
    </source>
</evidence>
<dbReference type="Pfam" id="PF00079">
    <property type="entry name" value="Serpin"/>
    <property type="match status" value="1"/>
</dbReference>
<reference evidence="10" key="2">
    <citation type="submission" date="2014-02" db="EMBL/GenBank/DDBJ databases">
        <title>Intra- and inter-species comparative analysis of male and female Amblyomma americanum serine protease inhibitors (serpins).</title>
        <authorList>
            <person name="Porter L."/>
            <person name="Kim T."/>
            <person name="Radulovic Z."/>
            <person name="Braz G."/>
            <person name="Vaz I.D.S.Jr."/>
            <person name="Mulenga A."/>
        </authorList>
    </citation>
    <scope>NUCLEOTIDE SEQUENCE</scope>
</reference>
<keyword evidence="6" id="KW-0325">Glycoprotein</keyword>
<evidence type="ECO:0000256" key="4">
    <source>
        <dbReference type="ARBA" id="ARBA00022690"/>
    </source>
</evidence>
<evidence type="ECO:0000256" key="3">
    <source>
        <dbReference type="ARBA" id="ARBA00022525"/>
    </source>
</evidence>
<feature type="domain" description="Serpin" evidence="9">
    <location>
        <begin position="150"/>
        <end position="345"/>
    </location>
</feature>
<dbReference type="AlphaFoldDB" id="A0A0E9Y1W1"/>
<dbReference type="PANTHER" id="PTHR11461">
    <property type="entry name" value="SERINE PROTEASE INHIBITOR, SERPIN"/>
    <property type="match status" value="1"/>
</dbReference>
<feature type="region of interest" description="Disordered" evidence="8">
    <location>
        <begin position="1"/>
        <end position="133"/>
    </location>
</feature>
<feature type="compositionally biased region" description="Polar residues" evidence="8">
    <location>
        <begin position="7"/>
        <end position="28"/>
    </location>
</feature>
<dbReference type="GO" id="GO:0004867">
    <property type="term" value="F:serine-type endopeptidase inhibitor activity"/>
    <property type="evidence" value="ECO:0007669"/>
    <property type="project" value="UniProtKB-KW"/>
</dbReference>
<comment type="similarity">
    <text evidence="2 7">Belongs to the serpin family.</text>
</comment>
<keyword evidence="4" id="KW-0646">Protease inhibitor</keyword>
<dbReference type="SUPFAM" id="SSF56574">
    <property type="entry name" value="Serpins"/>
    <property type="match status" value="1"/>
</dbReference>
<dbReference type="InterPro" id="IPR036186">
    <property type="entry name" value="Serpin_sf"/>
</dbReference>
<dbReference type="EMBL" id="GAYW01000286">
    <property type="protein sequence ID" value="JAI08692.1"/>
    <property type="molecule type" value="Transcribed_RNA"/>
</dbReference>
<dbReference type="SMART" id="SM00093">
    <property type="entry name" value="SERPIN"/>
    <property type="match status" value="1"/>
</dbReference>
<reference evidence="10" key="1">
    <citation type="submission" date="2014-02" db="EMBL/GenBank/DDBJ databases">
        <title>Comparative bioinformatics, temporal and spatial expression analyses of Ixodes scapularis organic anion transporting polypeptides.</title>
        <authorList>
            <person name="Radulovic Z."/>
            <person name="Porter L."/>
            <person name="Kim T."/>
            <person name="Mulenga A."/>
        </authorList>
    </citation>
    <scope>NUCLEOTIDE SEQUENCE</scope>
</reference>
<evidence type="ECO:0000256" key="6">
    <source>
        <dbReference type="ARBA" id="ARBA00023180"/>
    </source>
</evidence>
<dbReference type="InterPro" id="IPR000215">
    <property type="entry name" value="Serpin_fam"/>
</dbReference>
<sequence>MIRRAQETVTSQASRIQNTATASGNTGAPTLKQLLHPGERHAPKMASSKPVTSARKPQELPRPPPVTTAEGPASPAAPSSTPPHPEGEPNEAAASGPGPSSSAVSLPGTAASVSAPGTALPPPPPPPPQQLPAELQPLQEYGRLLNRLAQSLLASMLDQPPRAHWNVLLSPISLVSTLAALVAGSEGPTQEDLCRLLNLQLPEVEAIIEQFKTESTDHVFYVANRMFVRHNCPLMATFRARVEARYMTTAQDVNFESPDQPYVRAINEWCSNATNGKLPAVVSRKTFAPNTSMVLVGAVFFKGLWREKFSPNATHMMQFHVTRADTMDVHMMTRTGRFPYAEVPR</sequence>
<comment type="subcellular location">
    <subcellularLocation>
        <location evidence="1">Secreted</location>
    </subcellularLocation>
</comment>
<dbReference type="InterPro" id="IPR023796">
    <property type="entry name" value="Serpin_dom"/>
</dbReference>
<evidence type="ECO:0000256" key="1">
    <source>
        <dbReference type="ARBA" id="ARBA00004613"/>
    </source>
</evidence>
<evidence type="ECO:0000256" key="2">
    <source>
        <dbReference type="ARBA" id="ARBA00009500"/>
    </source>
</evidence>
<protein>
    <submittedName>
        <fullName evidence="10">Serine protease inhibitor</fullName>
    </submittedName>
</protein>